<keyword evidence="3" id="KW-1185">Reference proteome</keyword>
<protein>
    <submittedName>
        <fullName evidence="2">Uncharacterized protein</fullName>
    </submittedName>
</protein>
<dbReference type="PaxDb" id="4113-PGSC0003DMT400025110"/>
<feature type="transmembrane region" description="Helical" evidence="1">
    <location>
        <begin position="26"/>
        <end position="46"/>
    </location>
</feature>
<keyword evidence="1" id="KW-0812">Transmembrane</keyword>
<reference evidence="3" key="1">
    <citation type="journal article" date="2011" name="Nature">
        <title>Genome sequence and analysis of the tuber crop potato.</title>
        <authorList>
            <consortium name="The Potato Genome Sequencing Consortium"/>
        </authorList>
    </citation>
    <scope>NUCLEOTIDE SEQUENCE [LARGE SCALE GENOMIC DNA]</scope>
    <source>
        <strain evidence="3">cv. DM1-3 516 R44</strain>
    </source>
</reference>
<reference evidence="2" key="2">
    <citation type="submission" date="2015-06" db="UniProtKB">
        <authorList>
            <consortium name="EnsemblPlants"/>
        </authorList>
    </citation>
    <scope>IDENTIFICATION</scope>
    <source>
        <strain evidence="2">DM1-3 516 R44</strain>
    </source>
</reference>
<keyword evidence="1" id="KW-0472">Membrane</keyword>
<sequence length="122" mass="13794">MGTAPLATRVSDPKGMENERRICVHYLWSGVTILNLLFPISPFYAFGYYRLARLGPTLDLFENYQGFCPNKFPFFGKEGMQGRSLSFPLVLESYQSPLLPLASVLHQMMSPCENSLLLAPDR</sequence>
<dbReference type="EnsemblPlants" id="PGSC0003DMT400025110">
    <property type="protein sequence ID" value="PGSC0003DMT400025110"/>
    <property type="gene ID" value="PGSC0003DMG400009701"/>
</dbReference>
<dbReference type="InParanoid" id="M1AL04"/>
<evidence type="ECO:0000313" key="2">
    <source>
        <dbReference type="EnsemblPlants" id="PGSC0003DMT400025110"/>
    </source>
</evidence>
<organism evidence="2 3">
    <name type="scientific">Solanum tuberosum</name>
    <name type="common">Potato</name>
    <dbReference type="NCBI Taxonomy" id="4113"/>
    <lineage>
        <taxon>Eukaryota</taxon>
        <taxon>Viridiplantae</taxon>
        <taxon>Streptophyta</taxon>
        <taxon>Embryophyta</taxon>
        <taxon>Tracheophyta</taxon>
        <taxon>Spermatophyta</taxon>
        <taxon>Magnoliopsida</taxon>
        <taxon>eudicotyledons</taxon>
        <taxon>Gunneridae</taxon>
        <taxon>Pentapetalae</taxon>
        <taxon>asterids</taxon>
        <taxon>lamiids</taxon>
        <taxon>Solanales</taxon>
        <taxon>Solanaceae</taxon>
        <taxon>Solanoideae</taxon>
        <taxon>Solaneae</taxon>
        <taxon>Solanum</taxon>
    </lineage>
</organism>
<dbReference type="Gramene" id="PGSC0003DMT400025110">
    <property type="protein sequence ID" value="PGSC0003DMT400025110"/>
    <property type="gene ID" value="PGSC0003DMG400009701"/>
</dbReference>
<proteinExistence type="predicted"/>
<accession>M1AL04</accession>
<dbReference type="HOGENOM" id="CLU_2077216_0_0_1"/>
<dbReference type="AlphaFoldDB" id="M1AL04"/>
<name>M1AL04_SOLTU</name>
<evidence type="ECO:0000256" key="1">
    <source>
        <dbReference type="SAM" id="Phobius"/>
    </source>
</evidence>
<dbReference type="OMA" id="FPISPFY"/>
<keyword evidence="1" id="KW-1133">Transmembrane helix</keyword>
<evidence type="ECO:0000313" key="3">
    <source>
        <dbReference type="Proteomes" id="UP000011115"/>
    </source>
</evidence>
<dbReference type="eggNOG" id="ENOG502R6DS">
    <property type="taxonomic scope" value="Eukaryota"/>
</dbReference>
<dbReference type="Proteomes" id="UP000011115">
    <property type="component" value="Unassembled WGS sequence"/>
</dbReference>